<evidence type="ECO:0000256" key="5">
    <source>
        <dbReference type="ARBA" id="ARBA00022927"/>
    </source>
</evidence>
<keyword evidence="4" id="KW-0931">ER-Golgi transport</keyword>
<keyword evidence="6" id="KW-0472">Membrane</keyword>
<evidence type="ECO:0000256" key="6">
    <source>
        <dbReference type="ARBA" id="ARBA00023136"/>
    </source>
</evidence>
<dbReference type="GO" id="GO:0005774">
    <property type="term" value="C:vacuolar membrane"/>
    <property type="evidence" value="ECO:0007669"/>
    <property type="project" value="TreeGrafter"/>
</dbReference>
<dbReference type="GO" id="GO:0016192">
    <property type="term" value="P:vesicle-mediated transport"/>
    <property type="evidence" value="ECO:0007669"/>
    <property type="project" value="UniProtKB-KW"/>
</dbReference>
<comment type="similarity">
    <text evidence="2">Belongs to the SNAP family.</text>
</comment>
<keyword evidence="3" id="KW-0813">Transport</keyword>
<evidence type="ECO:0000256" key="7">
    <source>
        <dbReference type="ARBA" id="ARBA00040047"/>
    </source>
</evidence>
<dbReference type="EMBL" id="VXIV02003314">
    <property type="protein sequence ID" value="KAF6018386.1"/>
    <property type="molecule type" value="Genomic_DNA"/>
</dbReference>
<comment type="subcellular location">
    <subcellularLocation>
        <location evidence="1">Membrane</location>
        <topology evidence="1">Peripheral membrane protein</topology>
    </subcellularLocation>
</comment>
<dbReference type="PANTHER" id="PTHR13768">
    <property type="entry name" value="SOLUBLE NSF ATTACHMENT PROTEIN SNAP"/>
    <property type="match status" value="1"/>
</dbReference>
<evidence type="ECO:0000256" key="1">
    <source>
        <dbReference type="ARBA" id="ARBA00004170"/>
    </source>
</evidence>
<keyword evidence="5" id="KW-0653">Protein transport</keyword>
<dbReference type="InterPro" id="IPR000744">
    <property type="entry name" value="NSF_attach"/>
</dbReference>
<dbReference type="GO" id="GO:0019905">
    <property type="term" value="F:syntaxin binding"/>
    <property type="evidence" value="ECO:0007669"/>
    <property type="project" value="TreeGrafter"/>
</dbReference>
<dbReference type="GO" id="GO:0031201">
    <property type="term" value="C:SNARE complex"/>
    <property type="evidence" value="ECO:0007669"/>
    <property type="project" value="TreeGrafter"/>
</dbReference>
<comment type="caution">
    <text evidence="9">The sequence shown here is derived from an EMBL/GenBank/DDBJ whole genome shotgun (WGS) entry which is preliminary data.</text>
</comment>
<evidence type="ECO:0000313" key="10">
    <source>
        <dbReference type="Proteomes" id="UP000593567"/>
    </source>
</evidence>
<dbReference type="SUPFAM" id="SSF48452">
    <property type="entry name" value="TPR-like"/>
    <property type="match status" value="1"/>
</dbReference>
<gene>
    <name evidence="9" type="ORF">EB796_023322</name>
</gene>
<proteinExistence type="inferred from homology"/>
<name>A0A7J7IXW6_BUGNE</name>
<accession>A0A7J7IXW6</accession>
<dbReference type="PANTHER" id="PTHR13768:SF2">
    <property type="entry name" value="GAMMA-SOLUBLE NSF ATTACHMENT PROTEIN"/>
    <property type="match status" value="1"/>
</dbReference>
<dbReference type="GO" id="GO:0006886">
    <property type="term" value="P:intracellular protein transport"/>
    <property type="evidence" value="ECO:0007669"/>
    <property type="project" value="InterPro"/>
</dbReference>
<dbReference type="OrthoDB" id="26569at2759"/>
<evidence type="ECO:0000256" key="2">
    <source>
        <dbReference type="ARBA" id="ARBA00010050"/>
    </source>
</evidence>
<dbReference type="Proteomes" id="UP000593567">
    <property type="component" value="Unassembled WGS sequence"/>
</dbReference>
<dbReference type="AlphaFoldDB" id="A0A7J7IXW6"/>
<dbReference type="Gene3D" id="1.25.40.10">
    <property type="entry name" value="Tetratricopeptide repeat domain"/>
    <property type="match status" value="1"/>
</dbReference>
<sequence length="223" mass="24967">MANKLKLDEAKKHIQAAEKCMKTSFTKWNPDPDGAASEYIKAAVAFKNGQAFPEAKSAYEKAGECQLQCKQLFHSAKSFEQAGFIAKEMKNFDETAKLIERATNMYLENGTPDTAALALLRAAKMIESERADRAVKMYMKAAGIYEREGNSRQAADAIRSAPRLLIRTDKHDEAITALQREINYNAEGECYEIVNRLVVCMVLLHLYRGDCVAADKAFKHAYV</sequence>
<evidence type="ECO:0000313" key="9">
    <source>
        <dbReference type="EMBL" id="KAF6018386.1"/>
    </source>
</evidence>
<protein>
    <recommendedName>
        <fullName evidence="7">Gamma-soluble NSF attachment protein</fullName>
    </recommendedName>
    <alternativeName>
        <fullName evidence="8">N-ethylmaleimide-sensitive factor attachment protein gamma</fullName>
    </alternativeName>
</protein>
<keyword evidence="10" id="KW-1185">Reference proteome</keyword>
<evidence type="ECO:0000256" key="4">
    <source>
        <dbReference type="ARBA" id="ARBA00022892"/>
    </source>
</evidence>
<evidence type="ECO:0000256" key="3">
    <source>
        <dbReference type="ARBA" id="ARBA00022448"/>
    </source>
</evidence>
<reference evidence="9" key="1">
    <citation type="submission" date="2020-06" db="EMBL/GenBank/DDBJ databases">
        <title>Draft genome of Bugula neritina, a colonial animal packing powerful symbionts and potential medicines.</title>
        <authorList>
            <person name="Rayko M."/>
        </authorList>
    </citation>
    <scope>NUCLEOTIDE SEQUENCE [LARGE SCALE GENOMIC DNA]</scope>
    <source>
        <strain evidence="9">Kwan_BN1</strain>
    </source>
</reference>
<dbReference type="Pfam" id="PF14938">
    <property type="entry name" value="SNAP"/>
    <property type="match status" value="1"/>
</dbReference>
<organism evidence="9 10">
    <name type="scientific">Bugula neritina</name>
    <name type="common">Brown bryozoan</name>
    <name type="synonym">Sertularia neritina</name>
    <dbReference type="NCBI Taxonomy" id="10212"/>
    <lineage>
        <taxon>Eukaryota</taxon>
        <taxon>Metazoa</taxon>
        <taxon>Spiralia</taxon>
        <taxon>Lophotrochozoa</taxon>
        <taxon>Bryozoa</taxon>
        <taxon>Gymnolaemata</taxon>
        <taxon>Cheilostomatida</taxon>
        <taxon>Flustrina</taxon>
        <taxon>Buguloidea</taxon>
        <taxon>Bugulidae</taxon>
        <taxon>Bugula</taxon>
    </lineage>
</organism>
<dbReference type="GO" id="GO:0005483">
    <property type="term" value="F:soluble NSF attachment protein activity"/>
    <property type="evidence" value="ECO:0007669"/>
    <property type="project" value="TreeGrafter"/>
</dbReference>
<evidence type="ECO:0000256" key="8">
    <source>
        <dbReference type="ARBA" id="ARBA00042485"/>
    </source>
</evidence>
<dbReference type="InterPro" id="IPR011990">
    <property type="entry name" value="TPR-like_helical_dom_sf"/>
</dbReference>